<keyword evidence="1" id="KW-0479">Metal-binding</keyword>
<feature type="region of interest" description="Disordered" evidence="2">
    <location>
        <begin position="4242"/>
        <end position="4303"/>
    </location>
</feature>
<dbReference type="SMART" id="SM00355">
    <property type="entry name" value="ZnF_C2H2"/>
    <property type="match status" value="6"/>
</dbReference>
<feature type="region of interest" description="Disordered" evidence="2">
    <location>
        <begin position="590"/>
        <end position="609"/>
    </location>
</feature>
<feature type="compositionally biased region" description="Polar residues" evidence="2">
    <location>
        <begin position="1035"/>
        <end position="1048"/>
    </location>
</feature>
<dbReference type="PROSITE" id="PS00028">
    <property type="entry name" value="ZINC_FINGER_C2H2_1"/>
    <property type="match status" value="4"/>
</dbReference>
<feature type="compositionally biased region" description="Low complexity" evidence="2">
    <location>
        <begin position="42"/>
        <end position="52"/>
    </location>
</feature>
<feature type="region of interest" description="Disordered" evidence="2">
    <location>
        <begin position="1164"/>
        <end position="1326"/>
    </location>
</feature>
<feature type="compositionally biased region" description="Low complexity" evidence="2">
    <location>
        <begin position="502"/>
        <end position="514"/>
    </location>
</feature>
<feature type="compositionally biased region" description="Polar residues" evidence="2">
    <location>
        <begin position="2958"/>
        <end position="2975"/>
    </location>
</feature>
<feature type="compositionally biased region" description="Basic and acidic residues" evidence="2">
    <location>
        <begin position="688"/>
        <end position="699"/>
    </location>
</feature>
<feature type="region of interest" description="Disordered" evidence="2">
    <location>
        <begin position="1897"/>
        <end position="1976"/>
    </location>
</feature>
<feature type="region of interest" description="Disordered" evidence="2">
    <location>
        <begin position="559"/>
        <end position="579"/>
    </location>
</feature>
<accession>A0ABD2WAM3</accession>
<feature type="compositionally biased region" description="Acidic residues" evidence="2">
    <location>
        <begin position="2162"/>
        <end position="2171"/>
    </location>
</feature>
<feature type="compositionally biased region" description="Low complexity" evidence="2">
    <location>
        <begin position="67"/>
        <end position="83"/>
    </location>
</feature>
<feature type="compositionally biased region" description="Basic residues" evidence="2">
    <location>
        <begin position="985"/>
        <end position="1003"/>
    </location>
</feature>
<feature type="compositionally biased region" description="Polar residues" evidence="2">
    <location>
        <begin position="951"/>
        <end position="975"/>
    </location>
</feature>
<feature type="compositionally biased region" description="Basic and acidic residues" evidence="2">
    <location>
        <begin position="922"/>
        <end position="936"/>
    </location>
</feature>
<feature type="compositionally biased region" description="Basic and acidic residues" evidence="2">
    <location>
        <begin position="4242"/>
        <end position="4276"/>
    </location>
</feature>
<feature type="compositionally biased region" description="Polar residues" evidence="2">
    <location>
        <begin position="2723"/>
        <end position="2740"/>
    </location>
</feature>
<dbReference type="GO" id="GO:0008270">
    <property type="term" value="F:zinc ion binding"/>
    <property type="evidence" value="ECO:0007669"/>
    <property type="project" value="UniProtKB-KW"/>
</dbReference>
<feature type="compositionally biased region" description="Low complexity" evidence="2">
    <location>
        <begin position="2240"/>
        <end position="2256"/>
    </location>
</feature>
<feature type="region of interest" description="Disordered" evidence="2">
    <location>
        <begin position="682"/>
        <end position="707"/>
    </location>
</feature>
<feature type="compositionally biased region" description="Basic residues" evidence="2">
    <location>
        <begin position="1957"/>
        <end position="1970"/>
    </location>
</feature>
<feature type="region of interest" description="Disordered" evidence="2">
    <location>
        <begin position="232"/>
        <end position="276"/>
    </location>
</feature>
<sequence>MIYYYEADVAVRKATEVSAAALSVSKMVASTHSLDDLSRVSQQPASPSQQQQAHHHPHQNHHRHQNHQPYQHSGSGQTHGTSSCKTAEDKRSRLSNVIANLRKKVPSTAPPQQQQPQEAKKSQIASVDDICTTMTVLNGPEPVPVTDQHKESSKLDVAAAAPSSTKDESGSNKPDAVVATMQPDQSAEVKGTELQRETTPQESSEAQPEEEIDEVCKSVVGDILDRLVERSDTKVLSHSIKSSSEAESKEEKKTVPVASNSPVSPKSTTTTTTSPSTVAKTAVTVADPKKITATALRASLHCSIPLTKVEASSFSKQLMDAQKAARRPVALSRLSPAAVQKILCLYCDRNFATISVRQRHTERMHRCANSTTGRRSERTLRHSHGSSVGSRATSNKAQQRQTCLHCSEQKSSNLEGLFKHMVGSHSDKYHGCLVCSTRYASRDALTRHVSESHAKQQQEEEASSNQFDKAFYRRIVGNIQENLLHFIDGRLQTKDSNQQRQSAATTTTTTTTSAADERPLRTANESSGGGSPRYDQLPIDISLTAAAPVYERDYRPIDADENSSENADKPGVSNTAKHLHRRRLSFEKFNFPRKYDGKGQSTSPNEDLDRFDLATQLKLRRRQKLAGISTDSDDAKDDASAAMEQFHTHWFGRSVVIGGNESKFSGGDFQWTTSDASETKIKLNSTDTTDRESKTRGRDFSSSSTENSDRVVESVKVQCDSAVNVSIEPPTVFSSEFQSFMKVHSGPPGSNVKKNIEEDKPIHAELSGEWSRPRIYICEACADKYVTLKELEEHKQMAHPNVWCSHYEFSGDQRELYKHLVFLPQPSVNNPLNTSQIRTRQQSTLSEKICTKCHKQYAILAELHRHMLECGGDQVWLSGLFGNSKKKNKWRPFGSRRRRRGMKRNIENSQAPKSPRMKRPRDHNAPRVRPSDRESIQKMLANLPAKRITRTVLQGSSARSQGRLRNTQSMSGTDNSADRISRSKAALRNKLLKNAKSFQRKKNLREEKQLARDEEDRAEEDEDSTEQGKVEESTGIKSSRLRASTSKNTSLPLLRVTTGRLRNTTVEKTRMKLMTSDKKRKLNNIDLSQLSQNALKAKLQHRTVDGKFAKPDATSINTRRPTNDPARQLTRSKLRTAAKLAWKTHTSIQRTTRLSAANANAALSKLGSKKSARTTSTSRRSLEEDANKKEKPDQESRPVSRSRRSKKESTSEAGASDNTSVPEEAKARSLRSTSGAETEPKTRRSLAEALKKTAKIILEPVPIISDEGESSLGRRRSISKVTKAKEVQEIVTDKKSANDSTAKKDSKRSQKKNLNKKAINETVESDASLNEVALQLKLETTPVKRKSLRIKDSETKAVAVDSVDNSENVKKSSEDETIKSAPSKKKKQAAKSTEYEPPISGTPLKACPVQPKHPAQIKIDFGPAPESIIEAPVTTENIAQIAAPEVINATTAEETNIAVASVNEAILTVEKSLQNSNIEHLLLESSNSNMDSGKENSTDAILKSKVAKPKKIKGSRGKVVGATKRSLNSVIGILTEGVNVPMEKIDTTINVLTVQTSIGMDANNTENACQSSGTLTVESSSGESTSKAAEANVPAPPALVQANSAKVEKPVSETKVEEIPVTLKSTEISAVEDKSNLSTSSRPLQNVLEKISSPIVADQPANDIILDLTRRKCKGKGSFLEKIVSKIAKQKDVLLDGEGSCLNLTSRRKSDNTNVQTSNSTKTVETAKTEISFCRDTTVNLDNSLIVNKSVNNLESTVAPAIGEQNSLVNKSSSNKNEYSKVTEKTLDKSNNIKVDTQKLEKELDINKSVNIIEPSIAVENLRNTKETCGAIEKIDSVVSTVKLETIINTKSETSADIQKTDEQSLENVLPQKDTISSIPNVIEQKKEEELITQINTPIIDRSKSSETTEKLDEESKEIKSGRRKIPNSLTDSAISTTSDSTLATLEKSNKSDKVTKKSNGKTTARKKKTDKVIQSENANNENISLVSVEKSLNVSIDLSVNNKIEKDIDNRESAITLGPNTNITEQNSDKAETTTTSSDEIVSSVTEPSLKIESATQPSETVIVEKANVQNQTENKNIDKSKKGKSKKAKKNEQPIVAKNESSKAQLSKSAKKNSKNEKSMLESSPVVFQVAEESFKIPETSEVPKASSKRQKALYIPSDSESEISESDQTDISISSNGSTYHPLSESEDEIVPKRTSKRCSQRIKQNTKSTTLNTSIKETDFEPSELTTSTPRRSRRNVSSDVSRDASVSSVDDITFEDAIPKPAENKKSKKATSTLMESSSEILPSVEAAKVDLIESETVAAKNTENIKNKKLNSKKIKKINADADDLSDFTLISTTSVSESAPEKRTSLRKKNEQVKLTSTVDASDSSNEITNIKEKTRSSQRTKKNVTIAEDLTVRDEVTQNSEMITENSINVDNDINLSKKVKKSVTLADEHTVIPSDKETIPDSSVNEENIIKKRSSSRKSKTINSQDGTEKLNDNVLEDLKSDNSGDIQKNVKTISDNKSDEKVNKRVSNKKSKKSETSLTKSTDDLSSTSKAETQKITEVKSVVNDKNNAKKSIPKQTSKKNVSLADERLELLSDNVIPAIPEAQHQKASLNIESARESLVKEPVIEHKRNNKTKEERKIVPLNEFLELIGNAHIMKKPDPKNDNNIKNNKKLEPQVKYLDKVNDPKQKFKKPETAIAEVAEKISDSSKNKKRDSKKKDKKKLPLVDEPVKPFSKTSDNLVSTASDNLNKLDSSENDTSKESKPILKKKSKKSAILTEDQIEIPSARGGPAEPELEAVVGVVAESVSKSLKQEASGEPNKTAKDTIYTERKLETQELPQENDNNIQGKSKDLIVDKSMVQIKKNDENTAIFDKEKQNKVLNKSASFEKQIDNSDNAKSIAQDTTLANKKDTNDYSLGTKSSKVLVNAKKPKLTKEEQKYLCDVCNTLFTRRSSLNKHNTTQSHMLKLRQNNANNSSKMDATINSDDTNNKRKELSSADDSDYGESSKKIKEDEPVNLIKNVADEQPINLATEIDLSEPVNLCIDSNKQKVCTEEKVKIDTDNAVIPLSEVKLPLKSPEEELEDEMLDEEICKITENMSHEEYVLTDHVSPVGTPAASLPIEEEKIETSKNMSQKKGKKNKKNKHHVEKLVELDTSSNQTRVDDSTSMVDESSNVNEAIESDTENKKKTRSKRSRDEEEVSTVTAETKRACRSGINSNVTQPENSRPRRNRTRPSYKEDDDDDDFSKSWKSDKDKVKVAETVSTCSEKESTPKNVIDVASSSTEIDKPQSSKKSTKKSKPDTSELDPVLPASNSVISEVSREESTVEAKSAVVEENLTPEVNRQSSLKPKKSQNKRKPHVKSSHKRSDEKPETPAAVSLAEQEINIPPIVTKPAITPSKIDLSNVNEKTASESCNEHQAAPSMLTDFDSDENSLDTNMSMDIQKLIDDPEMTSEIACSKEPAAISSQSASVDVMNFEKPRDSTSEIIESAKDTSISDETGANEKKHLSKKSHRKKRKETKIRAETTTSDVSDTEDVSMIEKNERRERSKNKIVASVFGRTGEKVKEVPSSRQTRAENNSSSDSESDESYVAHRSRRVLKRKRSETTSRSRQSKLRAEELISKAFIDDDVPAPVDERKLKRTTRTLSKEKINETSTLESTPDTSKKSNSSWNLSGRRIFTDYPNNDGQSSSSSDEEEPEIKPKYRKTSSHVNFENEASSAANVAEDNTSDANEVDQQPNPSSTVSKNDADLLYECYTMFVRPDVSNTHNDQVKAVPFANLLLSVDKLLGEPDNEVRDRAYNYKHRQNQRRSLNMIENSAHGSDYQKENDDSLDVAFEYNIKLRDEIELRMREGDGQNLLAASSSFKSNEQEYESDQSDRGNDQPKPEIGCSMSLLAEVACARASASNTPIVFDRPLNDSPNQRISNANVSVEHNKGHQPDNQDGEARSFGAIEKSRHDGKITNKGRNIPLIRSSQFQGGMAERRKRLDILKNKSWNEHDKSTKDVYDFDEDSASGTEPSSLRVSDLVSRTIDNTLSNASNVQAYSNNLQSLIDDKFRNAELVRNELAKSEVIDHKKVIGPMDEFIERRKKRPSGEQPNSSSRNSNKSNNKRKSGKSAKKKSRNAWYENDSSDEYVTKLKADDIGVGISKSQRTCSKGKQNLFAEMSSTSSESEPEQPEDNLDDQRIKTKKSTTSNTTKKKDRSKTSKKSILPENQTMAKNWEDGDDVNKTASSALDLDSCKKSESELSDHPLIIDESHREINETELRTNSDAETEERAVELDEWYREDSSIPDSENENLTEEKSDKLISENKNINSEQYISIEDALKILDLQQEESKKPKNKRSSPKDNKKKMKKSPVLPEKQSNSEKGDLENLPLHVFLNRKVQESKKRKEVKNQKREQNLSEEEQVHEEQSLPEIPPARRQRKCAVGKQGLLAEISSSDDESDREYHRSHGKARLRESREKRKERSIEKKHELMFAKEQKAIEESIMRELEEKRLSAASEASGTDDYKEDKKEQAQAKDTAKSSPAKKTPQPKPKLEDTDDSLKQVSSTQKKRKAASNKSSKSKSTKEPKTSSIKETQSDKEFKDEDDELKAKRSWNNVDADVGIAIGRRKRVATRQLYYWSTTSSSDDEKAEATSTAVSVAPDVPAPDVGPEDECPEQHGWIVGHSHKQMITMLAMEKQMKEKRRRSEDEDQALNLSIQSATTSLMVPVADAATASSLSPCGGNATSANKSVKAKKHRSSAN</sequence>
<feature type="compositionally biased region" description="Low complexity" evidence="2">
    <location>
        <begin position="4085"/>
        <end position="4094"/>
    </location>
</feature>
<feature type="compositionally biased region" description="Basic and acidic residues" evidence="2">
    <location>
        <begin position="2504"/>
        <end position="2513"/>
    </location>
</feature>
<feature type="compositionally biased region" description="Polar residues" evidence="2">
    <location>
        <begin position="3142"/>
        <end position="3164"/>
    </location>
</feature>
<feature type="region of interest" description="Disordered" evidence="2">
    <location>
        <begin position="35"/>
        <end position="90"/>
    </location>
</feature>
<feature type="compositionally biased region" description="Basic residues" evidence="2">
    <location>
        <begin position="887"/>
        <end position="903"/>
    </location>
</feature>
<feature type="compositionally biased region" description="Low complexity" evidence="2">
    <location>
        <begin position="1929"/>
        <end position="1946"/>
    </location>
</feature>
<feature type="compositionally biased region" description="Basic and acidic residues" evidence="2">
    <location>
        <begin position="2476"/>
        <end position="2492"/>
    </location>
</feature>
<feature type="compositionally biased region" description="Basic residues" evidence="2">
    <location>
        <begin position="53"/>
        <end position="66"/>
    </location>
</feature>
<feature type="compositionally biased region" description="Basic and acidic residues" evidence="2">
    <location>
        <begin position="1180"/>
        <end position="1198"/>
    </location>
</feature>
<feature type="region of interest" description="Disordered" evidence="2">
    <location>
        <begin position="4319"/>
        <end position="4468"/>
    </location>
</feature>
<feature type="compositionally biased region" description="Basic and acidic residues" evidence="2">
    <location>
        <begin position="4370"/>
        <end position="4388"/>
    </location>
</feature>
<feature type="compositionally biased region" description="Basic residues" evidence="2">
    <location>
        <begin position="3580"/>
        <end position="3590"/>
    </location>
</feature>
<feature type="compositionally biased region" description="Basic and acidic residues" evidence="2">
    <location>
        <begin position="4494"/>
        <end position="4510"/>
    </location>
</feature>
<feature type="compositionally biased region" description="Polar residues" evidence="2">
    <location>
        <begin position="4705"/>
        <end position="4720"/>
    </location>
</feature>
<evidence type="ECO:0000256" key="1">
    <source>
        <dbReference type="PROSITE-ProRule" id="PRU00042"/>
    </source>
</evidence>
<reference evidence="4 5" key="1">
    <citation type="journal article" date="2024" name="bioRxiv">
        <title>A reference genome for Trichogramma kaykai: A tiny desert-dwelling parasitoid wasp with competing sex-ratio distorters.</title>
        <authorList>
            <person name="Culotta J."/>
            <person name="Lindsey A.R."/>
        </authorList>
    </citation>
    <scope>NUCLEOTIDE SEQUENCE [LARGE SCALE GENOMIC DNA]</scope>
    <source>
        <strain evidence="4 5">KSX58</strain>
    </source>
</reference>
<feature type="compositionally biased region" description="Polar residues" evidence="2">
    <location>
        <begin position="3202"/>
        <end position="3211"/>
    </location>
</feature>
<feature type="domain" description="C2H2-type" evidence="3">
    <location>
        <begin position="2928"/>
        <end position="2952"/>
    </location>
</feature>
<evidence type="ECO:0000256" key="2">
    <source>
        <dbReference type="SAM" id="MobiDB-lite"/>
    </source>
</evidence>
<feature type="compositionally biased region" description="Low complexity" evidence="2">
    <location>
        <begin position="4627"/>
        <end position="4639"/>
    </location>
</feature>
<feature type="region of interest" description="Disordered" evidence="2">
    <location>
        <begin position="494"/>
        <end position="537"/>
    </location>
</feature>
<keyword evidence="1" id="KW-0863">Zinc-finger</keyword>
<feature type="region of interest" description="Disordered" evidence="2">
    <location>
        <begin position="4149"/>
        <end position="4217"/>
    </location>
</feature>
<feature type="compositionally biased region" description="Basic and acidic residues" evidence="2">
    <location>
        <begin position="1283"/>
        <end position="1308"/>
    </location>
</feature>
<feature type="region of interest" description="Disordered" evidence="2">
    <location>
        <begin position="1360"/>
        <end position="1409"/>
    </location>
</feature>
<feature type="compositionally biased region" description="Basic and acidic residues" evidence="2">
    <location>
        <begin position="4287"/>
        <end position="4296"/>
    </location>
</feature>
<feature type="compositionally biased region" description="Basic residues" evidence="2">
    <location>
        <begin position="4326"/>
        <end position="4342"/>
    </location>
</feature>
<feature type="compositionally biased region" description="Polar residues" evidence="2">
    <location>
        <begin position="2034"/>
        <end position="2048"/>
    </location>
</feature>
<feature type="compositionally biased region" description="Basic residues" evidence="2">
    <location>
        <begin position="2460"/>
        <end position="2469"/>
    </location>
</feature>
<feature type="region of interest" description="Disordered" evidence="2">
    <location>
        <begin position="4705"/>
        <end position="4732"/>
    </location>
</feature>
<feature type="compositionally biased region" description="Basic residues" evidence="2">
    <location>
        <begin position="4184"/>
        <end position="4194"/>
    </location>
</feature>
<feature type="compositionally biased region" description="Basic and acidic residues" evidence="2">
    <location>
        <begin position="3233"/>
        <end position="3246"/>
    </location>
</feature>
<feature type="compositionally biased region" description="Basic and acidic residues" evidence="2">
    <location>
        <begin position="1238"/>
        <end position="1251"/>
    </location>
</feature>
<protein>
    <recommendedName>
        <fullName evidence="3">C2H2-type domain-containing protein</fullName>
    </recommendedName>
</protein>
<feature type="compositionally biased region" description="Acidic residues" evidence="2">
    <location>
        <begin position="4159"/>
        <end position="4168"/>
    </location>
</feature>
<feature type="region of interest" description="Disordered" evidence="2">
    <location>
        <begin position="2958"/>
        <end position="2998"/>
    </location>
</feature>
<feature type="region of interest" description="Disordered" evidence="2">
    <location>
        <begin position="2016"/>
        <end position="2283"/>
    </location>
</feature>
<feature type="compositionally biased region" description="Polar residues" evidence="2">
    <location>
        <begin position="3640"/>
        <end position="3660"/>
    </location>
</feature>
<feature type="region of interest" description="Disordered" evidence="2">
    <location>
        <begin position="365"/>
        <end position="396"/>
    </location>
</feature>
<proteinExistence type="predicted"/>
<feature type="compositionally biased region" description="Basic residues" evidence="2">
    <location>
        <begin position="2699"/>
        <end position="2710"/>
    </location>
</feature>
<feature type="compositionally biased region" description="Basic and acidic residues" evidence="2">
    <location>
        <begin position="1367"/>
        <end position="1378"/>
    </location>
</feature>
<evidence type="ECO:0000313" key="5">
    <source>
        <dbReference type="Proteomes" id="UP001627154"/>
    </source>
</evidence>
<feature type="region of interest" description="Disordered" evidence="2">
    <location>
        <begin position="4611"/>
        <end position="4649"/>
    </location>
</feature>
<dbReference type="PROSITE" id="PS50157">
    <property type="entry name" value="ZINC_FINGER_C2H2_2"/>
    <property type="match status" value="1"/>
</dbReference>
<evidence type="ECO:0000259" key="3">
    <source>
        <dbReference type="PROSITE" id="PS50157"/>
    </source>
</evidence>
<feature type="region of interest" description="Disordered" evidence="2">
    <location>
        <begin position="4069"/>
        <end position="4115"/>
    </location>
</feature>
<comment type="caution">
    <text evidence="4">The sequence shown here is derived from an EMBL/GenBank/DDBJ whole genome shotgun (WGS) entry which is preliminary data.</text>
</comment>
<feature type="compositionally biased region" description="Basic residues" evidence="2">
    <location>
        <begin position="3336"/>
        <end position="3352"/>
    </location>
</feature>
<dbReference type="InterPro" id="IPR013087">
    <property type="entry name" value="Znf_C2H2_type"/>
</dbReference>
<feature type="compositionally biased region" description="Basic residues" evidence="2">
    <location>
        <begin position="4539"/>
        <end position="4553"/>
    </location>
</feature>
<feature type="compositionally biased region" description="Basic and acidic residues" evidence="2">
    <location>
        <begin position="3463"/>
        <end position="3479"/>
    </location>
</feature>
<feature type="compositionally biased region" description="Polar residues" evidence="2">
    <location>
        <begin position="3716"/>
        <end position="3733"/>
    </location>
</feature>
<feature type="compositionally biased region" description="Basic and acidic residues" evidence="2">
    <location>
        <begin position="244"/>
        <end position="254"/>
    </location>
</feature>
<feature type="compositionally biased region" description="Low complexity" evidence="2">
    <location>
        <begin position="262"/>
        <end position="276"/>
    </location>
</feature>
<feature type="compositionally biased region" description="Basic and acidic residues" evidence="2">
    <location>
        <begin position="1901"/>
        <end position="1911"/>
    </location>
</feature>
<feature type="region of interest" description="Disordered" evidence="2">
    <location>
        <begin position="887"/>
        <end position="1048"/>
    </location>
</feature>
<feature type="compositionally biased region" description="Basic residues" evidence="2">
    <location>
        <begin position="4722"/>
        <end position="4732"/>
    </location>
</feature>
<feature type="compositionally biased region" description="Polar residues" evidence="2">
    <location>
        <begin position="2493"/>
        <end position="2503"/>
    </location>
</feature>
<keyword evidence="1" id="KW-0862">Zinc</keyword>
<name>A0ABD2WAM3_9HYME</name>
<feature type="region of interest" description="Disordered" evidence="2">
    <location>
        <begin position="2645"/>
        <end position="2763"/>
    </location>
</feature>
<evidence type="ECO:0000313" key="4">
    <source>
        <dbReference type="EMBL" id="KAL3390130.1"/>
    </source>
</evidence>
<feature type="compositionally biased region" description="Basic and acidic residues" evidence="2">
    <location>
        <begin position="1004"/>
        <end position="1015"/>
    </location>
</feature>
<feature type="compositionally biased region" description="Polar residues" evidence="2">
    <location>
        <begin position="2205"/>
        <end position="2219"/>
    </location>
</feature>
<feature type="region of interest" description="Disordered" evidence="2">
    <location>
        <begin position="3394"/>
        <end position="3423"/>
    </location>
</feature>
<feature type="compositionally biased region" description="Polar residues" evidence="2">
    <location>
        <begin position="385"/>
        <end position="396"/>
    </location>
</feature>
<keyword evidence="5" id="KW-1185">Reference proteome</keyword>
<feature type="compositionally biased region" description="Basic residues" evidence="2">
    <location>
        <begin position="3494"/>
        <end position="3507"/>
    </location>
</feature>
<feature type="compositionally biased region" description="Low complexity" evidence="2">
    <location>
        <begin position="2526"/>
        <end position="2540"/>
    </location>
</feature>
<feature type="region of interest" description="Disordered" evidence="2">
    <location>
        <begin position="3448"/>
        <end position="3733"/>
    </location>
</feature>
<feature type="region of interest" description="Disordered" evidence="2">
    <location>
        <begin position="3849"/>
        <end position="3875"/>
    </location>
</feature>
<feature type="region of interest" description="Disordered" evidence="2">
    <location>
        <begin position="2443"/>
        <end position="2543"/>
    </location>
</feature>
<feature type="region of interest" description="Disordered" evidence="2">
    <location>
        <begin position="1107"/>
        <end position="1130"/>
    </location>
</feature>
<gene>
    <name evidence="4" type="ORF">TKK_014944</name>
</gene>
<feature type="compositionally biased region" description="Basic and acidic residues" evidence="2">
    <location>
        <begin position="4433"/>
        <end position="4468"/>
    </location>
</feature>
<feature type="region of interest" description="Disordered" evidence="2">
    <location>
        <begin position="4482"/>
        <end position="4589"/>
    </location>
</feature>
<feature type="compositionally biased region" description="Basic residues" evidence="2">
    <location>
        <begin position="3121"/>
        <end position="3135"/>
    </location>
</feature>
<feature type="region of interest" description="Disordered" evidence="2">
    <location>
        <begin position="3098"/>
        <end position="3369"/>
    </location>
</feature>
<dbReference type="Proteomes" id="UP001627154">
    <property type="component" value="Unassembled WGS sequence"/>
</dbReference>
<feature type="region of interest" description="Disordered" evidence="2">
    <location>
        <begin position="104"/>
        <end position="213"/>
    </location>
</feature>
<feature type="compositionally biased region" description="Low complexity" evidence="2">
    <location>
        <begin position="3698"/>
        <end position="3712"/>
    </location>
</feature>
<feature type="compositionally biased region" description="Basic and acidic residues" evidence="2">
    <location>
        <begin position="3863"/>
        <end position="3872"/>
    </location>
</feature>
<organism evidence="4 5">
    <name type="scientific">Trichogramma kaykai</name>
    <dbReference type="NCBI Taxonomy" id="54128"/>
    <lineage>
        <taxon>Eukaryota</taxon>
        <taxon>Metazoa</taxon>
        <taxon>Ecdysozoa</taxon>
        <taxon>Arthropoda</taxon>
        <taxon>Hexapoda</taxon>
        <taxon>Insecta</taxon>
        <taxon>Pterygota</taxon>
        <taxon>Neoptera</taxon>
        <taxon>Endopterygota</taxon>
        <taxon>Hymenoptera</taxon>
        <taxon>Apocrita</taxon>
        <taxon>Proctotrupomorpha</taxon>
        <taxon>Chalcidoidea</taxon>
        <taxon>Trichogrammatidae</taxon>
        <taxon>Trichogramma</taxon>
    </lineage>
</organism>
<feature type="compositionally biased region" description="Basic residues" evidence="2">
    <location>
        <begin position="4095"/>
        <end position="4109"/>
    </location>
</feature>
<feature type="compositionally biased region" description="Acidic residues" evidence="2">
    <location>
        <begin position="1016"/>
        <end position="1025"/>
    </location>
</feature>
<dbReference type="EMBL" id="JBJJXI010000121">
    <property type="protein sequence ID" value="KAL3390130.1"/>
    <property type="molecule type" value="Genomic_DNA"/>
</dbReference>
<feature type="compositionally biased region" description="Basic and acidic residues" evidence="2">
    <location>
        <begin position="2646"/>
        <end position="2698"/>
    </location>
</feature>
<feature type="compositionally biased region" description="Basic and acidic residues" evidence="2">
    <location>
        <begin position="4523"/>
        <end position="4532"/>
    </location>
</feature>